<dbReference type="InterPro" id="IPR020904">
    <property type="entry name" value="Sc_DH/Rdtase_CS"/>
</dbReference>
<evidence type="ECO:0000256" key="1">
    <source>
        <dbReference type="ARBA" id="ARBA00023002"/>
    </source>
</evidence>
<name>A0A3P1CLU7_9BACT</name>
<dbReference type="OrthoDB" id="597510at2"/>
<dbReference type="Pfam" id="PF00106">
    <property type="entry name" value="adh_short"/>
    <property type="match status" value="1"/>
</dbReference>
<dbReference type="SUPFAM" id="SSF51735">
    <property type="entry name" value="NAD(P)-binding Rossmann-fold domains"/>
    <property type="match status" value="1"/>
</dbReference>
<keyword evidence="4" id="KW-1185">Reference proteome</keyword>
<evidence type="ECO:0000313" key="3">
    <source>
        <dbReference type="EMBL" id="RRB13884.1"/>
    </source>
</evidence>
<dbReference type="PANTHER" id="PTHR43157">
    <property type="entry name" value="PHOSPHATIDYLINOSITOL-GLYCAN BIOSYNTHESIS CLASS F PROTEIN-RELATED"/>
    <property type="match status" value="1"/>
</dbReference>
<dbReference type="Proteomes" id="UP000274271">
    <property type="component" value="Unassembled WGS sequence"/>
</dbReference>
<proteinExistence type="inferred from homology"/>
<evidence type="ECO:0000256" key="2">
    <source>
        <dbReference type="RuleBase" id="RU000363"/>
    </source>
</evidence>
<dbReference type="InterPro" id="IPR002347">
    <property type="entry name" value="SDR_fam"/>
</dbReference>
<dbReference type="EMBL" id="RQJP01000003">
    <property type="protein sequence ID" value="RRB13884.1"/>
    <property type="molecule type" value="Genomic_DNA"/>
</dbReference>
<gene>
    <name evidence="3" type="ORF">EHT87_16640</name>
</gene>
<dbReference type="InterPro" id="IPR036291">
    <property type="entry name" value="NAD(P)-bd_dom_sf"/>
</dbReference>
<dbReference type="PROSITE" id="PS00061">
    <property type="entry name" value="ADH_SHORT"/>
    <property type="match status" value="1"/>
</dbReference>
<organism evidence="3 4">
    <name type="scientific">Larkinella knui</name>
    <dbReference type="NCBI Taxonomy" id="2025310"/>
    <lineage>
        <taxon>Bacteria</taxon>
        <taxon>Pseudomonadati</taxon>
        <taxon>Bacteroidota</taxon>
        <taxon>Cytophagia</taxon>
        <taxon>Cytophagales</taxon>
        <taxon>Spirosomataceae</taxon>
        <taxon>Larkinella</taxon>
    </lineage>
</organism>
<dbReference type="GO" id="GO:0016491">
    <property type="term" value="F:oxidoreductase activity"/>
    <property type="evidence" value="ECO:0007669"/>
    <property type="project" value="UniProtKB-KW"/>
</dbReference>
<accession>A0A3P1CLU7</accession>
<comment type="caution">
    <text evidence="3">The sequence shown here is derived from an EMBL/GenBank/DDBJ whole genome shotgun (WGS) entry which is preliminary data.</text>
</comment>
<dbReference type="Gene3D" id="3.40.50.720">
    <property type="entry name" value="NAD(P)-binding Rossmann-like Domain"/>
    <property type="match status" value="1"/>
</dbReference>
<comment type="similarity">
    <text evidence="2">Belongs to the short-chain dehydrogenases/reductases (SDR) family.</text>
</comment>
<keyword evidence="1" id="KW-0560">Oxidoreductase</keyword>
<dbReference type="PRINTS" id="PR00080">
    <property type="entry name" value="SDRFAMILY"/>
</dbReference>
<evidence type="ECO:0000313" key="4">
    <source>
        <dbReference type="Proteomes" id="UP000274271"/>
    </source>
</evidence>
<dbReference type="AlphaFoldDB" id="A0A3P1CLU7"/>
<sequence length="285" mass="31684">MLTILVTGGASGIGLATVNGLLKGKHSVILVDQYNPDHQPVLEDLFRRYPGQVSHYTCDLQKQASVAELIDHLRMNFTCLDVLINNAGRFPKAEAEFCDDVETTFAVNVMAPYLLSVGLMTLLSKTGRGRIINVSSIGERYARSDWSDIQSVKMPWNANRVYNNSKFYLTLLTYALAERFKGRKITVNCLHPGPTATNLVQSTGGLSWPMRILFGLVKPFRQTPEHAARTSLFLATDPSVDGLTGCYFSKCHRENSSVPSQDPVAQQRILAYCELLRTKSSQRLP</sequence>
<protein>
    <submittedName>
        <fullName evidence="3">SDR family NAD(P)-dependent oxidoreductase</fullName>
    </submittedName>
</protein>
<dbReference type="RefSeq" id="WP_124907781.1">
    <property type="nucleotide sequence ID" value="NZ_RQJP01000003.1"/>
</dbReference>
<dbReference type="PRINTS" id="PR00081">
    <property type="entry name" value="GDHRDH"/>
</dbReference>
<dbReference type="PANTHER" id="PTHR43157:SF31">
    <property type="entry name" value="PHOSPHATIDYLINOSITOL-GLYCAN BIOSYNTHESIS CLASS F PROTEIN"/>
    <property type="match status" value="1"/>
</dbReference>
<reference evidence="3 4" key="1">
    <citation type="submission" date="2018-11" db="EMBL/GenBank/DDBJ databases">
        <authorList>
            <person name="Zhou Z."/>
            <person name="Wang G."/>
        </authorList>
    </citation>
    <scope>NUCLEOTIDE SEQUENCE [LARGE SCALE GENOMIC DNA]</scope>
    <source>
        <strain evidence="3 4">KCTC42998</strain>
    </source>
</reference>